<dbReference type="InterPro" id="IPR018490">
    <property type="entry name" value="cNMP-bd_dom_sf"/>
</dbReference>
<dbReference type="Proteomes" id="UP000003340">
    <property type="component" value="Unassembled WGS sequence"/>
</dbReference>
<dbReference type="PANTHER" id="PTHR24567:SF26">
    <property type="entry name" value="REGULATORY PROTEIN YEIL"/>
    <property type="match status" value="1"/>
</dbReference>
<evidence type="ECO:0000313" key="7">
    <source>
        <dbReference type="Proteomes" id="UP000003340"/>
    </source>
</evidence>
<dbReference type="Gene3D" id="2.60.120.10">
    <property type="entry name" value="Jelly Rolls"/>
    <property type="match status" value="1"/>
</dbReference>
<dbReference type="InterPro" id="IPR036390">
    <property type="entry name" value="WH_DNA-bd_sf"/>
</dbReference>
<evidence type="ECO:0000256" key="2">
    <source>
        <dbReference type="ARBA" id="ARBA00023125"/>
    </source>
</evidence>
<sequence>MILFCVYVILKEIRIRNGENTMREAENTFFTEIFPFWERLSPPEQKQIADNARPVRYQKGERVHSGPDGCTGVIAVRSGTLRAYLLSEEGKEITLYRLIEGDVCLLSAACILKNISFGITLDAETDTEILLVSPAAYEAVSRTNPEVEKFISDTVAARFSDAMWVMEQIVFMKFDRRLAIFLLDEAALEQSDTISLTHDQIARHLGTAREVVTRMLKYFQSEGLLSVSRGGIRLLDRKGVNAIAQASV</sequence>
<dbReference type="CDD" id="cd00038">
    <property type="entry name" value="CAP_ED"/>
    <property type="match status" value="1"/>
</dbReference>
<dbReference type="EMBL" id="ACEC01000124">
    <property type="protein sequence ID" value="EEG28848.1"/>
    <property type="molecule type" value="Genomic_DNA"/>
</dbReference>
<name>C0EI40_9FIRM</name>
<dbReference type="Pfam" id="PF00027">
    <property type="entry name" value="cNMP_binding"/>
    <property type="match status" value="1"/>
</dbReference>
<dbReference type="InterPro" id="IPR000595">
    <property type="entry name" value="cNMP-bd_dom"/>
</dbReference>
<protein>
    <submittedName>
        <fullName evidence="6">Transcriptional regulator, Crp/Fnr family</fullName>
    </submittedName>
</protein>
<proteinExistence type="predicted"/>
<dbReference type="PANTHER" id="PTHR24567">
    <property type="entry name" value="CRP FAMILY TRANSCRIPTIONAL REGULATORY PROTEIN"/>
    <property type="match status" value="1"/>
</dbReference>
<feature type="domain" description="Cyclic nucleotide-binding" evidence="4">
    <location>
        <begin position="36"/>
        <end position="158"/>
    </location>
</feature>
<dbReference type="GO" id="GO:0003677">
    <property type="term" value="F:DNA binding"/>
    <property type="evidence" value="ECO:0007669"/>
    <property type="project" value="UniProtKB-KW"/>
</dbReference>
<dbReference type="PROSITE" id="PS50042">
    <property type="entry name" value="CNMP_BINDING_3"/>
    <property type="match status" value="1"/>
</dbReference>
<gene>
    <name evidence="6" type="ORF">CLOSTMETH_03535</name>
</gene>
<dbReference type="SMART" id="SM00419">
    <property type="entry name" value="HTH_CRP"/>
    <property type="match status" value="1"/>
</dbReference>
<comment type="caution">
    <text evidence="6">The sequence shown here is derived from an EMBL/GenBank/DDBJ whole genome shotgun (WGS) entry which is preliminary data.</text>
</comment>
<dbReference type="STRING" id="537013.CLOSTMETH_03535"/>
<dbReference type="SUPFAM" id="SSF51206">
    <property type="entry name" value="cAMP-binding domain-like"/>
    <property type="match status" value="1"/>
</dbReference>
<dbReference type="SUPFAM" id="SSF46785">
    <property type="entry name" value="Winged helix' DNA-binding domain"/>
    <property type="match status" value="1"/>
</dbReference>
<dbReference type="InterPro" id="IPR036388">
    <property type="entry name" value="WH-like_DNA-bd_sf"/>
</dbReference>
<dbReference type="GO" id="GO:0005829">
    <property type="term" value="C:cytosol"/>
    <property type="evidence" value="ECO:0007669"/>
    <property type="project" value="TreeGrafter"/>
</dbReference>
<dbReference type="Gene3D" id="1.10.10.10">
    <property type="entry name" value="Winged helix-like DNA-binding domain superfamily/Winged helix DNA-binding domain"/>
    <property type="match status" value="1"/>
</dbReference>
<reference evidence="6 7" key="1">
    <citation type="submission" date="2009-01" db="EMBL/GenBank/DDBJ databases">
        <authorList>
            <person name="Fulton L."/>
            <person name="Clifton S."/>
            <person name="Fulton B."/>
            <person name="Xu J."/>
            <person name="Minx P."/>
            <person name="Pepin K.H."/>
            <person name="Johnson M."/>
            <person name="Bhonagiri V."/>
            <person name="Nash W.E."/>
            <person name="Mardis E.R."/>
            <person name="Wilson R.K."/>
        </authorList>
    </citation>
    <scope>NUCLEOTIDE SEQUENCE [LARGE SCALE GENOMIC DNA]</scope>
    <source>
        <strain evidence="6 7">DSM 5476</strain>
    </source>
</reference>
<evidence type="ECO:0000313" key="6">
    <source>
        <dbReference type="EMBL" id="EEG28848.1"/>
    </source>
</evidence>
<keyword evidence="2" id="KW-0238">DNA-binding</keyword>
<keyword evidence="3" id="KW-0804">Transcription</keyword>
<organism evidence="6 7">
    <name type="scientific">[Clostridium] methylpentosum DSM 5476</name>
    <dbReference type="NCBI Taxonomy" id="537013"/>
    <lineage>
        <taxon>Bacteria</taxon>
        <taxon>Bacillati</taxon>
        <taxon>Bacillota</taxon>
        <taxon>Clostridia</taxon>
        <taxon>Eubacteriales</taxon>
        <taxon>Oscillospiraceae</taxon>
        <taxon>Oscillospiraceae incertae sedis</taxon>
    </lineage>
</organism>
<dbReference type="PRINTS" id="PR00034">
    <property type="entry name" value="HTHCRP"/>
</dbReference>
<dbReference type="InterPro" id="IPR050397">
    <property type="entry name" value="Env_Response_Regulators"/>
</dbReference>
<evidence type="ECO:0000256" key="1">
    <source>
        <dbReference type="ARBA" id="ARBA00023015"/>
    </source>
</evidence>
<dbReference type="eggNOG" id="COG0664">
    <property type="taxonomic scope" value="Bacteria"/>
</dbReference>
<feature type="domain" description="HTH crp-type" evidence="5">
    <location>
        <begin position="172"/>
        <end position="238"/>
    </location>
</feature>
<dbReference type="PROSITE" id="PS51063">
    <property type="entry name" value="HTH_CRP_2"/>
    <property type="match status" value="1"/>
</dbReference>
<evidence type="ECO:0000259" key="4">
    <source>
        <dbReference type="PROSITE" id="PS50042"/>
    </source>
</evidence>
<dbReference type="GO" id="GO:0003700">
    <property type="term" value="F:DNA-binding transcription factor activity"/>
    <property type="evidence" value="ECO:0007669"/>
    <property type="project" value="TreeGrafter"/>
</dbReference>
<dbReference type="Pfam" id="PF13545">
    <property type="entry name" value="HTH_Crp_2"/>
    <property type="match status" value="1"/>
</dbReference>
<accession>C0EI40</accession>
<dbReference type="InterPro" id="IPR012318">
    <property type="entry name" value="HTH_CRP"/>
</dbReference>
<evidence type="ECO:0000256" key="3">
    <source>
        <dbReference type="ARBA" id="ARBA00023163"/>
    </source>
</evidence>
<evidence type="ECO:0000259" key="5">
    <source>
        <dbReference type="PROSITE" id="PS51063"/>
    </source>
</evidence>
<reference evidence="6 7" key="2">
    <citation type="submission" date="2009-02" db="EMBL/GenBank/DDBJ databases">
        <title>Draft genome sequence of Clostridium methylpentosum (DSM 5476).</title>
        <authorList>
            <person name="Sudarsanam P."/>
            <person name="Ley R."/>
            <person name="Guruge J."/>
            <person name="Turnbaugh P.J."/>
            <person name="Mahowald M."/>
            <person name="Liep D."/>
            <person name="Gordon J."/>
        </authorList>
    </citation>
    <scope>NUCLEOTIDE SEQUENCE [LARGE SCALE GENOMIC DNA]</scope>
    <source>
        <strain evidence="6 7">DSM 5476</strain>
    </source>
</reference>
<keyword evidence="1" id="KW-0805">Transcription regulation</keyword>
<keyword evidence="7" id="KW-1185">Reference proteome</keyword>
<dbReference type="InterPro" id="IPR014710">
    <property type="entry name" value="RmlC-like_jellyroll"/>
</dbReference>
<dbReference type="HOGENOM" id="CLU_075053_7_2_9"/>
<dbReference type="AlphaFoldDB" id="C0EI40"/>